<reference evidence="1 2" key="1">
    <citation type="journal article" date="2018" name="Mol. Plant">
        <title>The genome of Artemisia annua provides insight into the evolution of Asteraceae family and artemisinin biosynthesis.</title>
        <authorList>
            <person name="Shen Q."/>
            <person name="Zhang L."/>
            <person name="Liao Z."/>
            <person name="Wang S."/>
            <person name="Yan T."/>
            <person name="Shi P."/>
            <person name="Liu M."/>
            <person name="Fu X."/>
            <person name="Pan Q."/>
            <person name="Wang Y."/>
            <person name="Lv Z."/>
            <person name="Lu X."/>
            <person name="Zhang F."/>
            <person name="Jiang W."/>
            <person name="Ma Y."/>
            <person name="Chen M."/>
            <person name="Hao X."/>
            <person name="Li L."/>
            <person name="Tang Y."/>
            <person name="Lv G."/>
            <person name="Zhou Y."/>
            <person name="Sun X."/>
            <person name="Brodelius P.E."/>
            <person name="Rose J.K.C."/>
            <person name="Tang K."/>
        </authorList>
    </citation>
    <scope>NUCLEOTIDE SEQUENCE [LARGE SCALE GENOMIC DNA]</scope>
    <source>
        <strain evidence="2">cv. Huhao1</strain>
        <tissue evidence="1">Leaf</tissue>
    </source>
</reference>
<comment type="caution">
    <text evidence="1">The sequence shown here is derived from an EMBL/GenBank/DDBJ whole genome shotgun (WGS) entry which is preliminary data.</text>
</comment>
<evidence type="ECO:0000313" key="1">
    <source>
        <dbReference type="EMBL" id="PWA47118.1"/>
    </source>
</evidence>
<sequence>MTNFVFIYRDMGIEFVILQDKDKFSEYQVLPEVYNEEAYHGNKSIYIVSSEGYRYKVSLNTPRYGLWYVDGPKWTEFCNRSLNEDVQMLHFVEESEDCFYVTGYNNDGKEVVGYDGNISTYRRFKTTVLPYPHLPQVIPGELLPGLKELDEVTIEANGILYESYVRHITYGGHNVYRLLGETWNKLVEDIGLEAGTTCVLTKESGNMLWFDAFNNDGSLITQPVFKGAATLRKRQLKLDFFEQSK</sequence>
<proteinExistence type="predicted"/>
<keyword evidence="2" id="KW-1185">Reference proteome</keyword>
<dbReference type="AlphaFoldDB" id="A0A2U1LDN9"/>
<dbReference type="EMBL" id="PKPP01009956">
    <property type="protein sequence ID" value="PWA47118.1"/>
    <property type="molecule type" value="Genomic_DNA"/>
</dbReference>
<evidence type="ECO:0008006" key="3">
    <source>
        <dbReference type="Google" id="ProtNLM"/>
    </source>
</evidence>
<dbReference type="Proteomes" id="UP000245207">
    <property type="component" value="Unassembled WGS sequence"/>
</dbReference>
<protein>
    <recommendedName>
        <fullName evidence="3">DNA-binding pseudobarrel domain-containing protein</fullName>
    </recommendedName>
</protein>
<organism evidence="1 2">
    <name type="scientific">Artemisia annua</name>
    <name type="common">Sweet wormwood</name>
    <dbReference type="NCBI Taxonomy" id="35608"/>
    <lineage>
        <taxon>Eukaryota</taxon>
        <taxon>Viridiplantae</taxon>
        <taxon>Streptophyta</taxon>
        <taxon>Embryophyta</taxon>
        <taxon>Tracheophyta</taxon>
        <taxon>Spermatophyta</taxon>
        <taxon>Magnoliopsida</taxon>
        <taxon>eudicotyledons</taxon>
        <taxon>Gunneridae</taxon>
        <taxon>Pentapetalae</taxon>
        <taxon>asterids</taxon>
        <taxon>campanulids</taxon>
        <taxon>Asterales</taxon>
        <taxon>Asteraceae</taxon>
        <taxon>Asteroideae</taxon>
        <taxon>Anthemideae</taxon>
        <taxon>Artemisiinae</taxon>
        <taxon>Artemisia</taxon>
    </lineage>
</organism>
<accession>A0A2U1LDN9</accession>
<gene>
    <name evidence="1" type="ORF">CTI12_AA497510</name>
</gene>
<name>A0A2U1LDN9_ARTAN</name>
<evidence type="ECO:0000313" key="2">
    <source>
        <dbReference type="Proteomes" id="UP000245207"/>
    </source>
</evidence>